<organism evidence="2 3">
    <name type="scientific">Stappia indica</name>
    <dbReference type="NCBI Taxonomy" id="538381"/>
    <lineage>
        <taxon>Bacteria</taxon>
        <taxon>Pseudomonadati</taxon>
        <taxon>Pseudomonadota</taxon>
        <taxon>Alphaproteobacteria</taxon>
        <taxon>Hyphomicrobiales</taxon>
        <taxon>Stappiaceae</taxon>
        <taxon>Stappia</taxon>
    </lineage>
</organism>
<name>A0A285R684_9HYPH</name>
<protein>
    <submittedName>
        <fullName evidence="2">Uncharacterized protein</fullName>
    </submittedName>
</protein>
<feature type="region of interest" description="Disordered" evidence="1">
    <location>
        <begin position="1"/>
        <end position="25"/>
    </location>
</feature>
<evidence type="ECO:0000313" key="2">
    <source>
        <dbReference type="EMBL" id="SOB89278.1"/>
    </source>
</evidence>
<feature type="compositionally biased region" description="Basic and acidic residues" evidence="1">
    <location>
        <begin position="8"/>
        <end position="18"/>
    </location>
</feature>
<reference evidence="2 3" key="1">
    <citation type="submission" date="2017-08" db="EMBL/GenBank/DDBJ databases">
        <authorList>
            <person name="de Groot N.N."/>
        </authorList>
    </citation>
    <scope>NUCLEOTIDE SEQUENCE [LARGE SCALE GENOMIC DNA]</scope>
    <source>
        <strain evidence="2 3">USBA 352</strain>
    </source>
</reference>
<evidence type="ECO:0000313" key="3">
    <source>
        <dbReference type="Proteomes" id="UP000219331"/>
    </source>
</evidence>
<gene>
    <name evidence="2" type="ORF">SAMN05421512_101186</name>
</gene>
<sequence>MPFLTSTRRTEPDRRLQDARIFAQD</sequence>
<keyword evidence="3" id="KW-1185">Reference proteome</keyword>
<evidence type="ECO:0000256" key="1">
    <source>
        <dbReference type="SAM" id="MobiDB-lite"/>
    </source>
</evidence>
<proteinExistence type="predicted"/>
<dbReference type="AlphaFoldDB" id="A0A285R684"/>
<accession>A0A285R684</accession>
<dbReference type="Proteomes" id="UP000219331">
    <property type="component" value="Unassembled WGS sequence"/>
</dbReference>
<dbReference type="EMBL" id="OBML01000001">
    <property type="protein sequence ID" value="SOB89278.1"/>
    <property type="molecule type" value="Genomic_DNA"/>
</dbReference>